<comment type="caution">
    <text evidence="5">The sequence shown here is derived from an EMBL/GenBank/DDBJ whole genome shotgun (WGS) entry which is preliminary data.</text>
</comment>
<dbReference type="OrthoDB" id="3197423at2"/>
<dbReference type="InterPro" id="IPR027417">
    <property type="entry name" value="P-loop_NTPase"/>
</dbReference>
<evidence type="ECO:0000259" key="4">
    <source>
        <dbReference type="PROSITE" id="PS50043"/>
    </source>
</evidence>
<gene>
    <name evidence="5" type="ORF">SD72_14070</name>
</gene>
<dbReference type="SUPFAM" id="SSF46894">
    <property type="entry name" value="C-terminal effector domain of the bipartite response regulators"/>
    <property type="match status" value="1"/>
</dbReference>
<organism evidence="5 6">
    <name type="scientific">Leucobacter komagatae</name>
    <dbReference type="NCBI Taxonomy" id="55969"/>
    <lineage>
        <taxon>Bacteria</taxon>
        <taxon>Bacillati</taxon>
        <taxon>Actinomycetota</taxon>
        <taxon>Actinomycetes</taxon>
        <taxon>Micrococcales</taxon>
        <taxon>Microbacteriaceae</taxon>
        <taxon>Leucobacter</taxon>
    </lineage>
</organism>
<dbReference type="SUPFAM" id="SSF52540">
    <property type="entry name" value="P-loop containing nucleoside triphosphate hydrolases"/>
    <property type="match status" value="1"/>
</dbReference>
<reference evidence="5 6" key="1">
    <citation type="submission" date="2015-01" db="EMBL/GenBank/DDBJ databases">
        <title>Draft genome sequence of Leucobacter komagatae strain VKM ST2845.</title>
        <authorList>
            <person name="Karlyshev A.V."/>
            <person name="Kudryashova E.B."/>
        </authorList>
    </citation>
    <scope>NUCLEOTIDE SEQUENCE [LARGE SCALE GENOMIC DNA]</scope>
    <source>
        <strain evidence="5 6">VKM ST2845</strain>
    </source>
</reference>
<dbReference type="SMART" id="SM00421">
    <property type="entry name" value="HTH_LUXR"/>
    <property type="match status" value="1"/>
</dbReference>
<dbReference type="InterPro" id="IPR000792">
    <property type="entry name" value="Tscrpt_reg_LuxR_C"/>
</dbReference>
<feature type="domain" description="HTH luxR-type" evidence="4">
    <location>
        <begin position="744"/>
        <end position="809"/>
    </location>
</feature>
<dbReference type="Gene3D" id="1.10.10.10">
    <property type="entry name" value="Winged helix-like DNA-binding domain superfamily/Winged helix DNA-binding domain"/>
    <property type="match status" value="1"/>
</dbReference>
<protein>
    <recommendedName>
        <fullName evidence="4">HTH luxR-type domain-containing protein</fullName>
    </recommendedName>
</protein>
<keyword evidence="6" id="KW-1185">Reference proteome</keyword>
<dbReference type="PANTHER" id="PTHR44688">
    <property type="entry name" value="DNA-BINDING TRANSCRIPTIONAL ACTIVATOR DEVR_DOSR"/>
    <property type="match status" value="1"/>
</dbReference>
<dbReference type="AlphaFoldDB" id="A0A0D0H3D9"/>
<evidence type="ECO:0000256" key="1">
    <source>
        <dbReference type="ARBA" id="ARBA00023015"/>
    </source>
</evidence>
<dbReference type="Proteomes" id="UP000032120">
    <property type="component" value="Unassembled WGS sequence"/>
</dbReference>
<keyword evidence="3" id="KW-0804">Transcription</keyword>
<evidence type="ECO:0000256" key="2">
    <source>
        <dbReference type="ARBA" id="ARBA00023125"/>
    </source>
</evidence>
<keyword evidence="1" id="KW-0805">Transcription regulation</keyword>
<dbReference type="RefSeq" id="WP_042545089.1">
    <property type="nucleotide sequence ID" value="NZ_JXSQ01000026.1"/>
</dbReference>
<dbReference type="PRINTS" id="PR00038">
    <property type="entry name" value="HTHLUXR"/>
</dbReference>
<proteinExistence type="predicted"/>
<dbReference type="InterPro" id="IPR036388">
    <property type="entry name" value="WH-like_DNA-bd_sf"/>
</dbReference>
<dbReference type="Pfam" id="PF00196">
    <property type="entry name" value="GerE"/>
    <property type="match status" value="1"/>
</dbReference>
<evidence type="ECO:0000313" key="6">
    <source>
        <dbReference type="Proteomes" id="UP000032120"/>
    </source>
</evidence>
<dbReference type="PANTHER" id="PTHR44688:SF16">
    <property type="entry name" value="DNA-BINDING TRANSCRIPTIONAL ACTIVATOR DEVR_DOSR"/>
    <property type="match status" value="1"/>
</dbReference>
<dbReference type="CDD" id="cd06170">
    <property type="entry name" value="LuxR_C_like"/>
    <property type="match status" value="1"/>
</dbReference>
<keyword evidence="2" id="KW-0238">DNA-binding</keyword>
<dbReference type="EMBL" id="JXSQ01000026">
    <property type="protein sequence ID" value="KIP51670.1"/>
    <property type="molecule type" value="Genomic_DNA"/>
</dbReference>
<sequence>MTMQIETVFRRASLAQTIETLSSGKNILVAAPTGSGRSHLLHEVMRHLSATEKHAELVDVLHPSSAAIVQSAAVETTLLVDSFEHAGLGLVSALATHIAEGGMAIVALDSSNGASLLNASLAEFTGAFDYLSSILDTFHTIELAPLSPKEIEWLLHEYAPTPVTAATAKAIVELAEGRPRWAIDLCELSLAGRLTTFPKPGITSGHFNRRDPQGLRSTARQIGDISPEGAAAAVVLAQLEPLDFAGVEDLVGTLAAHSLRHHGTLFPAADPALLYVPPFLAAALAGKASPPHVEKFERVVQQRLLGKAALGMQLAESELRFFTRAAQTAVVPEGSHRYRDLREFLVQDSVVSLAAFGDEGQARALILRTDTGKFVIDTPSHAMALSVLVTPESGLKVLEQMQPPEDSAGQLEWLYLQTLLRELTSDTDGLPLVAGATPNDSRAQDSAVVLRLWNSTEAIETSLPRLRAIAQNYAGEDLGVLASTLVELDEVWRGCVPAGSWLSDNAPIPRTPMQTSRPLRHVAGAVLLAQSLSAAMSGQFNSRQHEIEEIASRSPLREYHFRWLAHFSAARAALMCGNLSRAKLEWKHLLHDFPRFIPVRLRQYVEESYAALKTVSEEGSGPHPGTEDNLALAVVRYLTGRRPHGHPEGAASRLSSRSLPILRLREAHLSAAEARNPVELSRIADELTDYGLWAPAADAISTAQSIYLSRRTVSGIQTTSERLDDIELRLEVEFPWYRRGSLPANSHHMRLTEREREAAVLAAAGRSNKEIAAMLHCSIRTVESHIAQARAKVGAASRKELADLVPAFSR</sequence>
<dbReference type="InterPro" id="IPR016032">
    <property type="entry name" value="Sig_transdc_resp-reg_C-effctor"/>
</dbReference>
<evidence type="ECO:0000256" key="3">
    <source>
        <dbReference type="ARBA" id="ARBA00023163"/>
    </source>
</evidence>
<evidence type="ECO:0000313" key="5">
    <source>
        <dbReference type="EMBL" id="KIP51670.1"/>
    </source>
</evidence>
<accession>A0A0D0H3D9</accession>
<name>A0A0D0H3D9_9MICO</name>
<dbReference type="GO" id="GO:0006355">
    <property type="term" value="P:regulation of DNA-templated transcription"/>
    <property type="evidence" value="ECO:0007669"/>
    <property type="project" value="InterPro"/>
</dbReference>
<dbReference type="PROSITE" id="PS50043">
    <property type="entry name" value="HTH_LUXR_2"/>
    <property type="match status" value="1"/>
</dbReference>
<dbReference type="GO" id="GO:0003677">
    <property type="term" value="F:DNA binding"/>
    <property type="evidence" value="ECO:0007669"/>
    <property type="project" value="UniProtKB-KW"/>
</dbReference>